<dbReference type="OrthoDB" id="1934555at2759"/>
<sequence length="228" mass="25896">MGSAEAPHNDNNYSDQHQIVYSPSKLSLLISRPSKPPETPPRQTNVSIPFQWEEAPGKPRPIHTKSEPRSDSSNNIARRALELPPRLLFSEAKLSNSSNLPSPTTVLDGPYVGRAMSFTTSYRSPRLVGKEQFGSTRWSSFRKNKEECFEGSFDFSTTSVFDDHAGSASNKAKIARIGRRGSFFSLSQTRTHLWASIYESFKQVVPWKRRQEKQRKWAPRRIDTSHLT</sequence>
<dbReference type="PANTHER" id="PTHR34371">
    <property type="entry name" value="OS01G0551000 PROTEIN"/>
    <property type="match status" value="1"/>
</dbReference>
<reference evidence="2" key="1">
    <citation type="submission" date="2020-09" db="EMBL/GenBank/DDBJ databases">
        <title>Genome-Enabled Discovery of Anthraquinone Biosynthesis in Senna tora.</title>
        <authorList>
            <person name="Kang S.-H."/>
            <person name="Pandey R.P."/>
            <person name="Lee C.-M."/>
            <person name="Sim J.-S."/>
            <person name="Jeong J.-T."/>
            <person name="Choi B.-S."/>
            <person name="Jung M."/>
            <person name="Ginzburg D."/>
            <person name="Zhao K."/>
            <person name="Won S.Y."/>
            <person name="Oh T.-J."/>
            <person name="Yu Y."/>
            <person name="Kim N.-H."/>
            <person name="Lee O.R."/>
            <person name="Lee T.-H."/>
            <person name="Bashyal P."/>
            <person name="Kim T.-S."/>
            <person name="Lee W.-H."/>
            <person name="Kawkins C."/>
            <person name="Kim C.-K."/>
            <person name="Kim J.S."/>
            <person name="Ahn B.O."/>
            <person name="Rhee S.Y."/>
            <person name="Sohng J.K."/>
        </authorList>
    </citation>
    <scope>NUCLEOTIDE SEQUENCE</scope>
    <source>
        <tissue evidence="2">Leaf</tissue>
    </source>
</reference>
<protein>
    <submittedName>
        <fullName evidence="2">Uncharacterized protein</fullName>
    </submittedName>
</protein>
<name>A0A834U027_9FABA</name>
<dbReference type="PANTHER" id="PTHR34371:SF6">
    <property type="entry name" value="MEMBRANE-ASSOCIATED KINASE REGULATOR 6"/>
    <property type="match status" value="1"/>
</dbReference>
<gene>
    <name evidence="2" type="ORF">G2W53_013060</name>
</gene>
<proteinExistence type="predicted"/>
<keyword evidence="3" id="KW-1185">Reference proteome</keyword>
<evidence type="ECO:0000313" key="3">
    <source>
        <dbReference type="Proteomes" id="UP000634136"/>
    </source>
</evidence>
<dbReference type="AlphaFoldDB" id="A0A834U027"/>
<evidence type="ECO:0000313" key="2">
    <source>
        <dbReference type="EMBL" id="KAF7830727.1"/>
    </source>
</evidence>
<dbReference type="Proteomes" id="UP000634136">
    <property type="component" value="Unassembled WGS sequence"/>
</dbReference>
<evidence type="ECO:0000256" key="1">
    <source>
        <dbReference type="SAM" id="MobiDB-lite"/>
    </source>
</evidence>
<comment type="caution">
    <text evidence="2">The sequence shown here is derived from an EMBL/GenBank/DDBJ whole genome shotgun (WGS) entry which is preliminary data.</text>
</comment>
<dbReference type="EMBL" id="JAAIUW010000005">
    <property type="protein sequence ID" value="KAF7830727.1"/>
    <property type="molecule type" value="Genomic_DNA"/>
</dbReference>
<accession>A0A834U027</accession>
<organism evidence="2 3">
    <name type="scientific">Senna tora</name>
    <dbReference type="NCBI Taxonomy" id="362788"/>
    <lineage>
        <taxon>Eukaryota</taxon>
        <taxon>Viridiplantae</taxon>
        <taxon>Streptophyta</taxon>
        <taxon>Embryophyta</taxon>
        <taxon>Tracheophyta</taxon>
        <taxon>Spermatophyta</taxon>
        <taxon>Magnoliopsida</taxon>
        <taxon>eudicotyledons</taxon>
        <taxon>Gunneridae</taxon>
        <taxon>Pentapetalae</taxon>
        <taxon>rosids</taxon>
        <taxon>fabids</taxon>
        <taxon>Fabales</taxon>
        <taxon>Fabaceae</taxon>
        <taxon>Caesalpinioideae</taxon>
        <taxon>Cassia clade</taxon>
        <taxon>Senna</taxon>
    </lineage>
</organism>
<feature type="region of interest" description="Disordered" evidence="1">
    <location>
        <begin position="24"/>
        <end position="75"/>
    </location>
</feature>